<dbReference type="AlphaFoldDB" id="A0A9D4VEU3"/>
<protein>
    <submittedName>
        <fullName evidence="2">Uncharacterized protein</fullName>
    </submittedName>
</protein>
<gene>
    <name evidence="2" type="ORF">GOP47_0000909</name>
</gene>
<reference evidence="2" key="1">
    <citation type="submission" date="2021-01" db="EMBL/GenBank/DDBJ databases">
        <title>Adiantum capillus-veneris genome.</title>
        <authorList>
            <person name="Fang Y."/>
            <person name="Liao Q."/>
        </authorList>
    </citation>
    <scope>NUCLEOTIDE SEQUENCE</scope>
    <source>
        <strain evidence="2">H3</strain>
        <tissue evidence="2">Leaf</tissue>
    </source>
</reference>
<evidence type="ECO:0000313" key="2">
    <source>
        <dbReference type="EMBL" id="KAI5084740.1"/>
    </source>
</evidence>
<dbReference type="Proteomes" id="UP000886520">
    <property type="component" value="Chromosome 1"/>
</dbReference>
<evidence type="ECO:0000256" key="1">
    <source>
        <dbReference type="SAM" id="MobiDB-lite"/>
    </source>
</evidence>
<name>A0A9D4VEU3_ADICA</name>
<organism evidence="2 3">
    <name type="scientific">Adiantum capillus-veneris</name>
    <name type="common">Maidenhair fern</name>
    <dbReference type="NCBI Taxonomy" id="13818"/>
    <lineage>
        <taxon>Eukaryota</taxon>
        <taxon>Viridiplantae</taxon>
        <taxon>Streptophyta</taxon>
        <taxon>Embryophyta</taxon>
        <taxon>Tracheophyta</taxon>
        <taxon>Polypodiopsida</taxon>
        <taxon>Polypodiidae</taxon>
        <taxon>Polypodiales</taxon>
        <taxon>Pteridineae</taxon>
        <taxon>Pteridaceae</taxon>
        <taxon>Vittarioideae</taxon>
        <taxon>Adiantum</taxon>
    </lineage>
</organism>
<keyword evidence="3" id="KW-1185">Reference proteome</keyword>
<accession>A0A9D4VEU3</accession>
<sequence>MWKLKGVRRLKMERPMLDAPAETKSKVREEEDGKGTNFGKVDPTEVKMVLDPTVEEIDTRIRDEQEEILRELHR</sequence>
<evidence type="ECO:0000313" key="3">
    <source>
        <dbReference type="Proteomes" id="UP000886520"/>
    </source>
</evidence>
<dbReference type="EMBL" id="JABFUD020000001">
    <property type="protein sequence ID" value="KAI5084740.1"/>
    <property type="molecule type" value="Genomic_DNA"/>
</dbReference>
<comment type="caution">
    <text evidence="2">The sequence shown here is derived from an EMBL/GenBank/DDBJ whole genome shotgun (WGS) entry which is preliminary data.</text>
</comment>
<proteinExistence type="predicted"/>
<feature type="compositionally biased region" description="Basic and acidic residues" evidence="1">
    <location>
        <begin position="13"/>
        <end position="34"/>
    </location>
</feature>
<feature type="region of interest" description="Disordered" evidence="1">
    <location>
        <begin position="13"/>
        <end position="42"/>
    </location>
</feature>